<accession>A0ACB9P0T5</accession>
<gene>
    <name evidence="1" type="ORF">MLD38_026709</name>
</gene>
<sequence>MNKSDGNDRDCFASSVTFLLRRRNCRGNRTARNASSDFWAVPGCAAPAGQKAGTSATVGYLGSCLPATILKVMECGSTPGLFPLHRCKILHLVRHGQGIHNVEGDKIADALLNPQYLDAHLTELGWWQVDNLRKHVQTNGLSKKVDLVITSPLMRTLQTAVRVFGGEGSLHEPDIPPLMMENAGKSGRAAISSQNCPPILAVELCREHLRSSISNYRTLFPGVDFSMVESDEDILWKADIREANEELAERGRQFLNWLWTRREKEIAVVTHSGFLFHMLSSFGNDCHPSIKTEICKHFANCELRSVVIVDRSMHGSDPTTTNYPGKIPAGLDFPSSNVNNHSMGKNSCNSTKIVLKTNRSRDPEVYWSRQILNLKNLYR</sequence>
<dbReference type="EMBL" id="CM042886">
    <property type="protein sequence ID" value="KAI4342048.1"/>
    <property type="molecule type" value="Genomic_DNA"/>
</dbReference>
<protein>
    <submittedName>
        <fullName evidence="1">Uncharacterized protein</fullName>
    </submittedName>
</protein>
<comment type="caution">
    <text evidence="1">The sequence shown here is derived from an EMBL/GenBank/DDBJ whole genome shotgun (WGS) entry which is preliminary data.</text>
</comment>
<organism evidence="1 2">
    <name type="scientific">Melastoma candidum</name>
    <dbReference type="NCBI Taxonomy" id="119954"/>
    <lineage>
        <taxon>Eukaryota</taxon>
        <taxon>Viridiplantae</taxon>
        <taxon>Streptophyta</taxon>
        <taxon>Embryophyta</taxon>
        <taxon>Tracheophyta</taxon>
        <taxon>Spermatophyta</taxon>
        <taxon>Magnoliopsida</taxon>
        <taxon>eudicotyledons</taxon>
        <taxon>Gunneridae</taxon>
        <taxon>Pentapetalae</taxon>
        <taxon>rosids</taxon>
        <taxon>malvids</taxon>
        <taxon>Myrtales</taxon>
        <taxon>Melastomataceae</taxon>
        <taxon>Melastomatoideae</taxon>
        <taxon>Melastomateae</taxon>
        <taxon>Melastoma</taxon>
    </lineage>
</organism>
<reference evidence="2" key="1">
    <citation type="journal article" date="2023" name="Front. Plant Sci.">
        <title>Chromosomal-level genome assembly of Melastoma candidum provides insights into trichome evolution.</title>
        <authorList>
            <person name="Zhong Y."/>
            <person name="Wu W."/>
            <person name="Sun C."/>
            <person name="Zou P."/>
            <person name="Liu Y."/>
            <person name="Dai S."/>
            <person name="Zhou R."/>
        </authorList>
    </citation>
    <scope>NUCLEOTIDE SEQUENCE [LARGE SCALE GENOMIC DNA]</scope>
</reference>
<name>A0ACB9P0T5_9MYRT</name>
<dbReference type="Proteomes" id="UP001057402">
    <property type="component" value="Chromosome 7"/>
</dbReference>
<evidence type="ECO:0000313" key="1">
    <source>
        <dbReference type="EMBL" id="KAI4342048.1"/>
    </source>
</evidence>
<keyword evidence="2" id="KW-1185">Reference proteome</keyword>
<evidence type="ECO:0000313" key="2">
    <source>
        <dbReference type="Proteomes" id="UP001057402"/>
    </source>
</evidence>
<proteinExistence type="predicted"/>